<dbReference type="RefSeq" id="WP_071455164.1">
    <property type="nucleotide sequence ID" value="NZ_CP017675.1"/>
</dbReference>
<dbReference type="STRING" id="1188229.GlitD10_2439"/>
<dbReference type="InterPro" id="IPR011075">
    <property type="entry name" value="TetR_C"/>
</dbReference>
<sequence>MQPTDTKTQILDVAQDLIQRLGVNGMSYQDISAVVGIRKASIHTHFPRKEDLVTALLVRYRERFLRIVDGILASGDEPEVKLRRYCGLYEATLSSGNRNKVCLYAMLGAELNVLNSPLVVQIQQFYRDNEDRLVHLLTEGKQRGDFRFPGDVDTMATLVFGSLEGEMLIARAHGGAERFHQVVEQLLRLIKGHL</sequence>
<protein>
    <submittedName>
        <fullName evidence="6">TetR family transcriptional regulator</fullName>
    </submittedName>
</protein>
<dbReference type="GO" id="GO:0003677">
    <property type="term" value="F:DNA binding"/>
    <property type="evidence" value="ECO:0007669"/>
    <property type="project" value="UniProtKB-UniRule"/>
</dbReference>
<dbReference type="PANTHER" id="PTHR47506">
    <property type="entry name" value="TRANSCRIPTIONAL REGULATORY PROTEIN"/>
    <property type="match status" value="1"/>
</dbReference>
<dbReference type="SUPFAM" id="SSF48498">
    <property type="entry name" value="Tetracyclin repressor-like, C-terminal domain"/>
    <property type="match status" value="1"/>
</dbReference>
<evidence type="ECO:0000256" key="3">
    <source>
        <dbReference type="ARBA" id="ARBA00023163"/>
    </source>
</evidence>
<organism evidence="6 7">
    <name type="scientific">Gloeomargarita lithophora Alchichica-D10</name>
    <dbReference type="NCBI Taxonomy" id="1188229"/>
    <lineage>
        <taxon>Bacteria</taxon>
        <taxon>Bacillati</taxon>
        <taxon>Cyanobacteriota</taxon>
        <taxon>Cyanophyceae</taxon>
        <taxon>Gloeomargaritales</taxon>
        <taxon>Gloeomargaritaceae</taxon>
        <taxon>Gloeomargarita</taxon>
    </lineage>
</organism>
<feature type="DNA-binding region" description="H-T-H motif" evidence="4">
    <location>
        <begin position="27"/>
        <end position="46"/>
    </location>
</feature>
<keyword evidence="2 4" id="KW-0238">DNA-binding</keyword>
<dbReference type="PROSITE" id="PS50977">
    <property type="entry name" value="HTH_TETR_2"/>
    <property type="match status" value="1"/>
</dbReference>
<evidence type="ECO:0000313" key="6">
    <source>
        <dbReference type="EMBL" id="APB34775.1"/>
    </source>
</evidence>
<evidence type="ECO:0000259" key="5">
    <source>
        <dbReference type="PROSITE" id="PS50977"/>
    </source>
</evidence>
<dbReference type="InterPro" id="IPR001647">
    <property type="entry name" value="HTH_TetR"/>
</dbReference>
<dbReference type="InterPro" id="IPR036271">
    <property type="entry name" value="Tet_transcr_reg_TetR-rel_C_sf"/>
</dbReference>
<dbReference type="Pfam" id="PF16925">
    <property type="entry name" value="TetR_C_13"/>
    <property type="match status" value="1"/>
</dbReference>
<dbReference type="AlphaFoldDB" id="A0A1J0AFS9"/>
<dbReference type="SUPFAM" id="SSF46689">
    <property type="entry name" value="Homeodomain-like"/>
    <property type="match status" value="1"/>
</dbReference>
<name>A0A1J0AFS9_9CYAN</name>
<keyword evidence="1" id="KW-0805">Transcription regulation</keyword>
<evidence type="ECO:0000313" key="7">
    <source>
        <dbReference type="Proteomes" id="UP000180235"/>
    </source>
</evidence>
<dbReference type="EMBL" id="CP017675">
    <property type="protein sequence ID" value="APB34775.1"/>
    <property type="molecule type" value="Genomic_DNA"/>
</dbReference>
<dbReference type="PRINTS" id="PR00455">
    <property type="entry name" value="HTHTETR"/>
</dbReference>
<dbReference type="KEGG" id="glt:GlitD10_2439"/>
<proteinExistence type="predicted"/>
<evidence type="ECO:0000256" key="2">
    <source>
        <dbReference type="ARBA" id="ARBA00023125"/>
    </source>
</evidence>
<accession>A0A1J0AFS9</accession>
<dbReference type="Proteomes" id="UP000180235">
    <property type="component" value="Chromosome"/>
</dbReference>
<dbReference type="PANTHER" id="PTHR47506:SF1">
    <property type="entry name" value="HTH-TYPE TRANSCRIPTIONAL REGULATOR YJDC"/>
    <property type="match status" value="1"/>
</dbReference>
<reference evidence="6 7" key="1">
    <citation type="submission" date="2016-10" db="EMBL/GenBank/DDBJ databases">
        <title>Description of Gloeomargarita lithophora gen. nov., sp. nov., a thylakoid-bearing basal-branching cyanobacterium with intracellular carbonates, and proposal for Gloeomargaritales ord. nov.</title>
        <authorList>
            <person name="Moreira D."/>
            <person name="Tavera R."/>
            <person name="Benzerara K."/>
            <person name="Skouri-Panet F."/>
            <person name="Couradeau E."/>
            <person name="Gerard E."/>
            <person name="Loussert C."/>
            <person name="Novelo E."/>
            <person name="Zivanovic Y."/>
            <person name="Lopez-Garcia P."/>
        </authorList>
    </citation>
    <scope>NUCLEOTIDE SEQUENCE [LARGE SCALE GENOMIC DNA]</scope>
    <source>
        <strain evidence="6 7">D10</strain>
    </source>
</reference>
<keyword evidence="3" id="KW-0804">Transcription</keyword>
<dbReference type="InterPro" id="IPR009057">
    <property type="entry name" value="Homeodomain-like_sf"/>
</dbReference>
<gene>
    <name evidence="6" type="primary">nemR-2</name>
    <name evidence="6" type="ORF">GlitD10_2439</name>
</gene>
<dbReference type="Pfam" id="PF00440">
    <property type="entry name" value="TetR_N"/>
    <property type="match status" value="1"/>
</dbReference>
<evidence type="ECO:0000256" key="4">
    <source>
        <dbReference type="PROSITE-ProRule" id="PRU00335"/>
    </source>
</evidence>
<evidence type="ECO:0000256" key="1">
    <source>
        <dbReference type="ARBA" id="ARBA00023015"/>
    </source>
</evidence>
<feature type="domain" description="HTH tetR-type" evidence="5">
    <location>
        <begin position="4"/>
        <end position="64"/>
    </location>
</feature>
<dbReference type="OrthoDB" id="9800152at2"/>
<dbReference type="Gene3D" id="1.10.357.10">
    <property type="entry name" value="Tetracycline Repressor, domain 2"/>
    <property type="match status" value="1"/>
</dbReference>
<keyword evidence="7" id="KW-1185">Reference proteome</keyword>